<dbReference type="AlphaFoldDB" id="A0A927RK09"/>
<comment type="caution">
    <text evidence="2">The sequence shown here is derived from an EMBL/GenBank/DDBJ whole genome shotgun (WGS) entry which is preliminary data.</text>
</comment>
<sequence length="55" mass="5342">MTNPCAPSACGSCPLSGMCGAGDDLPPAVFEEAPDVDPDEPKPDGAACCGGQCVS</sequence>
<protein>
    <submittedName>
        <fullName evidence="2">Uncharacterized protein</fullName>
    </submittedName>
</protein>
<evidence type="ECO:0000313" key="2">
    <source>
        <dbReference type="EMBL" id="MBE1606228.1"/>
    </source>
</evidence>
<evidence type="ECO:0000313" key="3">
    <source>
        <dbReference type="Proteomes" id="UP000638648"/>
    </source>
</evidence>
<proteinExistence type="predicted"/>
<dbReference type="Proteomes" id="UP000638648">
    <property type="component" value="Unassembled WGS sequence"/>
</dbReference>
<organism evidence="2 3">
    <name type="scientific">Actinopolymorpha pittospori</name>
    <dbReference type="NCBI Taxonomy" id="648752"/>
    <lineage>
        <taxon>Bacteria</taxon>
        <taxon>Bacillati</taxon>
        <taxon>Actinomycetota</taxon>
        <taxon>Actinomycetes</taxon>
        <taxon>Propionibacteriales</taxon>
        <taxon>Actinopolymorphaceae</taxon>
        <taxon>Actinopolymorpha</taxon>
    </lineage>
</organism>
<keyword evidence="3" id="KW-1185">Reference proteome</keyword>
<evidence type="ECO:0000256" key="1">
    <source>
        <dbReference type="SAM" id="MobiDB-lite"/>
    </source>
</evidence>
<reference evidence="2" key="1">
    <citation type="submission" date="2020-10" db="EMBL/GenBank/DDBJ databases">
        <title>Sequencing the genomes of 1000 actinobacteria strains.</title>
        <authorList>
            <person name="Klenk H.-P."/>
        </authorList>
    </citation>
    <scope>NUCLEOTIDE SEQUENCE</scope>
    <source>
        <strain evidence="2">DSM 45354</strain>
    </source>
</reference>
<feature type="region of interest" description="Disordered" evidence="1">
    <location>
        <begin position="29"/>
        <end position="55"/>
    </location>
</feature>
<name>A0A927RK09_9ACTN</name>
<dbReference type="EMBL" id="JADBEM010000001">
    <property type="protein sequence ID" value="MBE1606228.1"/>
    <property type="molecule type" value="Genomic_DNA"/>
</dbReference>
<accession>A0A927RK09</accession>
<gene>
    <name evidence="2" type="ORF">HEB94_003076</name>
</gene>